<dbReference type="PANTHER" id="PTHR19134">
    <property type="entry name" value="RECEPTOR-TYPE TYROSINE-PROTEIN PHOSPHATASE"/>
    <property type="match status" value="1"/>
</dbReference>
<evidence type="ECO:0000256" key="3">
    <source>
        <dbReference type="SAM" id="MobiDB-lite"/>
    </source>
</evidence>
<dbReference type="AlphaFoldDB" id="S4RBZ9"/>
<reference evidence="6" key="2">
    <citation type="submission" date="2025-09" db="UniProtKB">
        <authorList>
            <consortium name="Ensembl"/>
        </authorList>
    </citation>
    <scope>IDENTIFICATION</scope>
</reference>
<dbReference type="Pfam" id="PF00102">
    <property type="entry name" value="Y_phosphatase"/>
    <property type="match status" value="1"/>
</dbReference>
<dbReference type="SUPFAM" id="SSF52087">
    <property type="entry name" value="CRAL/TRIO domain"/>
    <property type="match status" value="1"/>
</dbReference>
<name>S4RBZ9_PETMA</name>
<organism evidence="6">
    <name type="scientific">Petromyzon marinus</name>
    <name type="common">Sea lamprey</name>
    <dbReference type="NCBI Taxonomy" id="7757"/>
    <lineage>
        <taxon>Eukaryota</taxon>
        <taxon>Metazoa</taxon>
        <taxon>Chordata</taxon>
        <taxon>Craniata</taxon>
        <taxon>Vertebrata</taxon>
        <taxon>Cyclostomata</taxon>
        <taxon>Hyperoartia</taxon>
        <taxon>Petromyzontiformes</taxon>
        <taxon>Petromyzontidae</taxon>
        <taxon>Petromyzon</taxon>
    </lineage>
</organism>
<dbReference type="OMA" id="HMLYTAW"/>
<dbReference type="InterPro" id="IPR000242">
    <property type="entry name" value="PTP_cat"/>
</dbReference>
<feature type="region of interest" description="Disordered" evidence="3">
    <location>
        <begin position="271"/>
        <end position="293"/>
    </location>
</feature>
<dbReference type="Gene3D" id="3.90.190.10">
    <property type="entry name" value="Protein tyrosine phosphatase superfamily"/>
    <property type="match status" value="1"/>
</dbReference>
<dbReference type="PRINTS" id="PR00700">
    <property type="entry name" value="PRTYPHPHTASE"/>
</dbReference>
<dbReference type="GeneTree" id="ENSGT00940000165569"/>
<dbReference type="HOGENOM" id="CLU_016977_1_0_1"/>
<reference evidence="6" key="1">
    <citation type="submission" date="2025-08" db="UniProtKB">
        <authorList>
            <consortium name="Ensembl"/>
        </authorList>
    </citation>
    <scope>IDENTIFICATION</scope>
</reference>
<dbReference type="Gene3D" id="3.40.525.10">
    <property type="entry name" value="CRAL-TRIO lipid binding domain"/>
    <property type="match status" value="1"/>
</dbReference>
<feature type="compositionally biased region" description="Polar residues" evidence="3">
    <location>
        <begin position="271"/>
        <end position="283"/>
    </location>
</feature>
<dbReference type="SMART" id="SM00194">
    <property type="entry name" value="PTPc"/>
    <property type="match status" value="1"/>
</dbReference>
<dbReference type="InterPro" id="IPR001251">
    <property type="entry name" value="CRAL-TRIO_dom"/>
</dbReference>
<feature type="domain" description="Tyrosine-protein phosphatase" evidence="4">
    <location>
        <begin position="378"/>
        <end position="574"/>
    </location>
</feature>
<keyword evidence="2" id="KW-0904">Protein phosphatase</keyword>
<dbReference type="EC" id="3.1.3.48" evidence="1"/>
<sequence length="574" mass="63953">MADGLTGDEEQATKQFLEEVNRWREQNGAAPVCWATAVKFLAARKFHTQRAIELFHAYRLTRIREGIYGLRPDEEPLRSELSSGKFTILSGRDPGGAALALFTARLHEPARAAHTVVLQAVLYQLDRAVERRYQYAHNGLVFVYDMTDSTYRNFDYELCVKMLNLLKGAFPARLKRVLIVSSPIWFRAPFTVLRLFVREKLRDRVCTVRLSELQAFVPCASLPSQLGGSLPLDHTGWLQACASSNSVSTTGYTSMDDLLFLPSVSNNAPLSPCNNQRQPNGAQPGSGGGGGGTGNKHACNDTQTFKCITCTVCIDSEYTVLVTPSSSHMFVSPALVPLVGVGSIAADGEEGWLHGGIGPGRTLEELVYHLKAVRKRGIYSEYEEIARQPPTGTFHCSKLPYNFGKNRYTDVLCLDQSRVKLGSSGNDEKMDYINASFMDGYKQHNAYIATQGPIPQTFVDFWRMVWEQRVQVIVMTTRVVERGRVKCGQYWPLDATSSCTFGPFTVTSLHLEKFQDYNLTTLEVHNMQTGETREVAHYQYMSWPDFGVPRSALGMLDFLAHVSRHQAAATQALG</sequence>
<proteinExistence type="predicted"/>
<protein>
    <recommendedName>
        <fullName evidence="1">protein-tyrosine-phosphatase</fullName>
        <ecNumber evidence="1">3.1.3.48</ecNumber>
    </recommendedName>
</protein>
<evidence type="ECO:0000256" key="1">
    <source>
        <dbReference type="ARBA" id="ARBA00013064"/>
    </source>
</evidence>
<dbReference type="Ensembl" id="ENSPMAT00000002744.1">
    <property type="protein sequence ID" value="ENSPMAP00000002731.1"/>
    <property type="gene ID" value="ENSPMAG00000002486.1"/>
</dbReference>
<dbReference type="InterPro" id="IPR050348">
    <property type="entry name" value="Protein-Tyr_Phosphatase"/>
</dbReference>
<dbReference type="GO" id="GO:0004725">
    <property type="term" value="F:protein tyrosine phosphatase activity"/>
    <property type="evidence" value="ECO:0007669"/>
    <property type="project" value="UniProtKB-EC"/>
</dbReference>
<feature type="domain" description="CRAL-TRIO" evidence="5">
    <location>
        <begin position="74"/>
        <end position="234"/>
    </location>
</feature>
<evidence type="ECO:0000256" key="2">
    <source>
        <dbReference type="ARBA" id="ARBA00022912"/>
    </source>
</evidence>
<dbReference type="Pfam" id="PF00650">
    <property type="entry name" value="CRAL_TRIO"/>
    <property type="match status" value="1"/>
</dbReference>
<dbReference type="InterPro" id="IPR036273">
    <property type="entry name" value="CRAL/TRIO_N_dom_sf"/>
</dbReference>
<feature type="compositionally biased region" description="Gly residues" evidence="3">
    <location>
        <begin position="284"/>
        <end position="293"/>
    </location>
</feature>
<dbReference type="PROSITE" id="PS50055">
    <property type="entry name" value="TYR_PHOSPHATASE_PTP"/>
    <property type="match status" value="1"/>
</dbReference>
<dbReference type="STRING" id="7757.ENSPMAP00000002731"/>
<dbReference type="PROSITE" id="PS50191">
    <property type="entry name" value="CRAL_TRIO"/>
    <property type="match status" value="1"/>
</dbReference>
<dbReference type="SUPFAM" id="SSF52799">
    <property type="entry name" value="(Phosphotyrosine protein) phosphatases II"/>
    <property type="match status" value="1"/>
</dbReference>
<dbReference type="SMART" id="SM00516">
    <property type="entry name" value="SEC14"/>
    <property type="match status" value="1"/>
</dbReference>
<evidence type="ECO:0000259" key="5">
    <source>
        <dbReference type="PROSITE" id="PS50191"/>
    </source>
</evidence>
<evidence type="ECO:0000259" key="4">
    <source>
        <dbReference type="PROSITE" id="PS50055"/>
    </source>
</evidence>
<dbReference type="InterPro" id="IPR036865">
    <property type="entry name" value="CRAL-TRIO_dom_sf"/>
</dbReference>
<dbReference type="PANTHER" id="PTHR19134:SF534">
    <property type="entry name" value="LD27988P"/>
    <property type="match status" value="1"/>
</dbReference>
<keyword evidence="2" id="KW-0378">Hydrolase</keyword>
<dbReference type="SUPFAM" id="SSF46938">
    <property type="entry name" value="CRAL/TRIO N-terminal domain"/>
    <property type="match status" value="1"/>
</dbReference>
<evidence type="ECO:0000313" key="6">
    <source>
        <dbReference type="Ensembl" id="ENSPMAP00000002731.1"/>
    </source>
</evidence>
<dbReference type="InterPro" id="IPR029021">
    <property type="entry name" value="Prot-tyrosine_phosphatase-like"/>
</dbReference>
<dbReference type="CDD" id="cd00170">
    <property type="entry name" value="SEC14"/>
    <property type="match status" value="1"/>
</dbReference>
<accession>S4RBZ9</accession>
<dbReference type="FunFam" id="3.40.525.10:FF:000005">
    <property type="entry name" value="Tyrosine-protein phosphatase non-receptor type 9"/>
    <property type="match status" value="1"/>
</dbReference>